<protein>
    <recommendedName>
        <fullName evidence="9">Innexin</fullName>
    </recommendedName>
</protein>
<evidence type="ECO:0000256" key="4">
    <source>
        <dbReference type="ARBA" id="ARBA00022692"/>
    </source>
</evidence>
<keyword evidence="8 9" id="KW-0407">Ion channel</keyword>
<evidence type="ECO:0000256" key="10">
    <source>
        <dbReference type="SAM" id="MobiDB-lite"/>
    </source>
</evidence>
<comment type="caution">
    <text evidence="9">Lacks conserved residue(s) required for the propagation of feature annotation.</text>
</comment>
<comment type="subcellular location">
    <subcellularLocation>
        <location evidence="1 9">Cell membrane</location>
        <topology evidence="1 9">Multi-pass membrane protein</topology>
    </subcellularLocation>
</comment>
<evidence type="ECO:0000256" key="2">
    <source>
        <dbReference type="ARBA" id="ARBA00022448"/>
    </source>
</evidence>
<dbReference type="PANTHER" id="PTHR11893:SF36">
    <property type="entry name" value="INNEXIN-5"/>
    <property type="match status" value="1"/>
</dbReference>
<dbReference type="OrthoDB" id="5867527at2759"/>
<dbReference type="PANTHER" id="PTHR11893">
    <property type="entry name" value="INNEXIN"/>
    <property type="match status" value="1"/>
</dbReference>
<feature type="transmembrane region" description="Helical" evidence="9">
    <location>
        <begin position="316"/>
        <end position="335"/>
    </location>
</feature>
<evidence type="ECO:0000313" key="11">
    <source>
        <dbReference type="EMBL" id="PVD31251.1"/>
    </source>
</evidence>
<comment type="function">
    <text evidence="9">Structural component of the gap junctions.</text>
</comment>
<organism evidence="11 12">
    <name type="scientific">Pomacea canaliculata</name>
    <name type="common">Golden apple snail</name>
    <dbReference type="NCBI Taxonomy" id="400727"/>
    <lineage>
        <taxon>Eukaryota</taxon>
        <taxon>Metazoa</taxon>
        <taxon>Spiralia</taxon>
        <taxon>Lophotrochozoa</taxon>
        <taxon>Mollusca</taxon>
        <taxon>Gastropoda</taxon>
        <taxon>Caenogastropoda</taxon>
        <taxon>Architaenioglossa</taxon>
        <taxon>Ampullarioidea</taxon>
        <taxon>Ampullariidae</taxon>
        <taxon>Pomacea</taxon>
    </lineage>
</organism>
<proteinExistence type="inferred from homology"/>
<comment type="similarity">
    <text evidence="9">Belongs to the pannexin family.</text>
</comment>
<evidence type="ECO:0000256" key="7">
    <source>
        <dbReference type="ARBA" id="ARBA00023136"/>
    </source>
</evidence>
<sequence>MPGIDTALSGISHLALRSSVRDDDGIDQLHHFVTVTMLAFFAAIAGFKEYASEPINCWNYGNYLLQHYQQHVNSFCWTHSLYQYPNQSNLNITPYELNSLGGAKPDSVVREEDFDKITFYRWVTVVFLLQAFLFKFPNLVWREFNSYSGSNIVKMVEMLQGVLFAKTEEKAEKLQQVALFLEQWLRIHRKPRWFLKHGASLPYMKKTISCCMMCIGTDTSNYLSTLYLVVKALFLFNNLMQFFILSGFLHINFWNYGVQALGSYSTGSSDVFSNTIFPIVALCHFQTYDNYQAKGIWVQCILTINMFLEKLFLIEWLWLLIMLVVTIISFSAWCYKILQTQAALKFVESYLRLMQFYSEPVHVPKTCTVEQFVTEYLRSDGIFVLRILAVNTDEVVVSQLVEELWKRYIKFKLAENGHLQEASQQAETTFSHDSKEVDPIPVL</sequence>
<gene>
    <name evidence="9" type="primary">inx</name>
    <name evidence="11" type="ORF">C0Q70_06663</name>
</gene>
<dbReference type="Proteomes" id="UP000245119">
    <property type="component" value="Linkage Group LG4"/>
</dbReference>
<evidence type="ECO:0000256" key="1">
    <source>
        <dbReference type="ARBA" id="ARBA00004651"/>
    </source>
</evidence>
<dbReference type="Pfam" id="PF00876">
    <property type="entry name" value="Innexin"/>
    <property type="match status" value="1"/>
</dbReference>
<feature type="compositionally biased region" description="Basic and acidic residues" evidence="10">
    <location>
        <begin position="430"/>
        <end position="443"/>
    </location>
</feature>
<accession>A0A2T7PCW5</accession>
<keyword evidence="12" id="KW-1185">Reference proteome</keyword>
<keyword evidence="4 9" id="KW-0812">Transmembrane</keyword>
<feature type="transmembrane region" description="Helical" evidence="9">
    <location>
        <begin position="232"/>
        <end position="254"/>
    </location>
</feature>
<dbReference type="GO" id="GO:0005243">
    <property type="term" value="F:gap junction channel activity"/>
    <property type="evidence" value="ECO:0007669"/>
    <property type="project" value="TreeGrafter"/>
</dbReference>
<dbReference type="EMBL" id="PZQS01000004">
    <property type="protein sequence ID" value="PVD31251.1"/>
    <property type="molecule type" value="Genomic_DNA"/>
</dbReference>
<keyword evidence="2 9" id="KW-0813">Transport</keyword>
<evidence type="ECO:0000256" key="6">
    <source>
        <dbReference type="ARBA" id="ARBA00023065"/>
    </source>
</evidence>
<dbReference type="AlphaFoldDB" id="A0A2T7PCW5"/>
<keyword evidence="7 9" id="KW-0472">Membrane</keyword>
<comment type="caution">
    <text evidence="11">The sequence shown here is derived from an EMBL/GenBank/DDBJ whole genome shotgun (WGS) entry which is preliminary data.</text>
</comment>
<dbReference type="GO" id="GO:0034220">
    <property type="term" value="P:monoatomic ion transmembrane transport"/>
    <property type="evidence" value="ECO:0007669"/>
    <property type="project" value="UniProtKB-KW"/>
</dbReference>
<keyword evidence="5 9" id="KW-1133">Transmembrane helix</keyword>
<evidence type="ECO:0000256" key="9">
    <source>
        <dbReference type="RuleBase" id="RU010713"/>
    </source>
</evidence>
<dbReference type="GO" id="GO:0005921">
    <property type="term" value="C:gap junction"/>
    <property type="evidence" value="ECO:0007669"/>
    <property type="project" value="UniProtKB-UniRule"/>
</dbReference>
<evidence type="ECO:0000256" key="5">
    <source>
        <dbReference type="ARBA" id="ARBA00022989"/>
    </source>
</evidence>
<dbReference type="GO" id="GO:0005886">
    <property type="term" value="C:plasma membrane"/>
    <property type="evidence" value="ECO:0007669"/>
    <property type="project" value="UniProtKB-SubCell"/>
</dbReference>
<reference evidence="11 12" key="1">
    <citation type="submission" date="2018-04" db="EMBL/GenBank/DDBJ databases">
        <title>The genome of golden apple snail Pomacea canaliculata provides insight into stress tolerance and invasive adaptation.</title>
        <authorList>
            <person name="Liu C."/>
            <person name="Liu B."/>
            <person name="Ren Y."/>
            <person name="Zhang Y."/>
            <person name="Wang H."/>
            <person name="Li S."/>
            <person name="Jiang F."/>
            <person name="Yin L."/>
            <person name="Zhang G."/>
            <person name="Qian W."/>
            <person name="Fan W."/>
        </authorList>
    </citation>
    <scope>NUCLEOTIDE SEQUENCE [LARGE SCALE GENOMIC DNA]</scope>
    <source>
        <strain evidence="11">SZHN2017</strain>
        <tissue evidence="11">Muscle</tissue>
    </source>
</reference>
<feature type="region of interest" description="Disordered" evidence="10">
    <location>
        <begin position="424"/>
        <end position="443"/>
    </location>
</feature>
<evidence type="ECO:0000313" key="12">
    <source>
        <dbReference type="Proteomes" id="UP000245119"/>
    </source>
</evidence>
<feature type="transmembrane region" description="Helical" evidence="9">
    <location>
        <begin position="29"/>
        <end position="47"/>
    </location>
</feature>
<evidence type="ECO:0000256" key="8">
    <source>
        <dbReference type="ARBA" id="ARBA00023303"/>
    </source>
</evidence>
<dbReference type="InterPro" id="IPR000990">
    <property type="entry name" value="Innexin"/>
</dbReference>
<dbReference type="PROSITE" id="PS51013">
    <property type="entry name" value="PANNEXIN"/>
    <property type="match status" value="1"/>
</dbReference>
<dbReference type="PRINTS" id="PR01262">
    <property type="entry name" value="INNEXIN"/>
</dbReference>
<evidence type="ECO:0000256" key="3">
    <source>
        <dbReference type="ARBA" id="ARBA00022475"/>
    </source>
</evidence>
<keyword evidence="6 9" id="KW-0406">Ion transport</keyword>
<name>A0A2T7PCW5_POMCA</name>
<keyword evidence="3" id="KW-1003">Cell membrane</keyword>